<proteinExistence type="predicted"/>
<feature type="signal peptide" evidence="8">
    <location>
        <begin position="1"/>
        <end position="16"/>
    </location>
</feature>
<dbReference type="GO" id="GO:0005911">
    <property type="term" value="C:cell-cell junction"/>
    <property type="evidence" value="ECO:0007669"/>
    <property type="project" value="TreeGrafter"/>
</dbReference>
<keyword evidence="5" id="KW-0393">Immunoglobulin domain</keyword>
<keyword evidence="4" id="KW-0325">Glycoprotein</keyword>
<dbReference type="InterPro" id="IPR003598">
    <property type="entry name" value="Ig_sub2"/>
</dbReference>
<feature type="region of interest" description="Disordered" evidence="6">
    <location>
        <begin position="247"/>
        <end position="267"/>
    </location>
</feature>
<dbReference type="OrthoDB" id="5970915at2759"/>
<dbReference type="InterPro" id="IPR007110">
    <property type="entry name" value="Ig-like_dom"/>
</dbReference>
<dbReference type="InterPro" id="IPR051275">
    <property type="entry name" value="Cell_adhesion_signaling"/>
</dbReference>
<gene>
    <name evidence="10" type="ORF">OXX778_LOCUS7185</name>
</gene>
<evidence type="ECO:0000313" key="11">
    <source>
        <dbReference type="Proteomes" id="UP000663879"/>
    </source>
</evidence>
<dbReference type="GO" id="GO:0098609">
    <property type="term" value="P:cell-cell adhesion"/>
    <property type="evidence" value="ECO:0007669"/>
    <property type="project" value="TreeGrafter"/>
</dbReference>
<dbReference type="InterPro" id="IPR013098">
    <property type="entry name" value="Ig_I-set"/>
</dbReference>
<accession>A0A813TS41</accession>
<protein>
    <recommendedName>
        <fullName evidence="9">Ig-like domain-containing protein</fullName>
    </recommendedName>
</protein>
<dbReference type="AlphaFoldDB" id="A0A813TS41"/>
<evidence type="ECO:0000313" key="10">
    <source>
        <dbReference type="EMBL" id="CAF0815393.1"/>
    </source>
</evidence>
<evidence type="ECO:0000259" key="9">
    <source>
        <dbReference type="PROSITE" id="PS50835"/>
    </source>
</evidence>
<feature type="transmembrane region" description="Helical" evidence="7">
    <location>
        <begin position="219"/>
        <end position="239"/>
    </location>
</feature>
<comment type="caution">
    <text evidence="10">The sequence shown here is derived from an EMBL/GenBank/DDBJ whole genome shotgun (WGS) entry which is preliminary data.</text>
</comment>
<feature type="domain" description="Ig-like" evidence="9">
    <location>
        <begin position="111"/>
        <end position="211"/>
    </location>
</feature>
<feature type="transmembrane region" description="Helical" evidence="7">
    <location>
        <begin position="444"/>
        <end position="464"/>
    </location>
</feature>
<dbReference type="PROSITE" id="PS50835">
    <property type="entry name" value="IG_LIKE"/>
    <property type="match status" value="2"/>
</dbReference>
<evidence type="ECO:0000256" key="4">
    <source>
        <dbReference type="ARBA" id="ARBA00023180"/>
    </source>
</evidence>
<dbReference type="Pfam" id="PF07679">
    <property type="entry name" value="I-set"/>
    <property type="match status" value="1"/>
</dbReference>
<dbReference type="SUPFAM" id="SSF48726">
    <property type="entry name" value="Immunoglobulin"/>
    <property type="match status" value="2"/>
</dbReference>
<sequence>MIFILFSLVLIQASESIVITRDVIFRYRNNISLDCSIPNDNITFYQYNKTTNFTRALISNENRYSISKYNNSNSTGSILHITDLIKNEVLAGYFCNNTDGDTVFFNELVVPHLYYTDAMTVTSTEGLNVNLTCHLLVAPYDEAVNWTWVFTPLNLPAHLNVIEENERFKIINIGNFNSTLAISNLNAKDTGKYYCTAHNDYGSHVRNMTLRVKSRLSPVWPFLGVVGEFSIMAIIIGAYEYTRKKSNNNSDPQIVSPEGDEDEASSQTEEVLFNYGKPLTLICNISSPVKFYVNNTEASASKYEINSTTLTIKSLRKDDIKASYFCNNSLGDKIIFEKNISPFLFKFDFMSNFGISGNPVSLSCYLLIGSENNESIEWQWKFQNGEVIGSDERFKIENKITNSTLTILRSDSKDSGSYECYAFNSYGNHSRNTKLVIKSNLAPLWPFLGTIGQFLILVLILLYYEINVKKSIKLFKRQKTSPILMSDTSSMSSNSNSSETNLFRKNSK</sequence>
<keyword evidence="8" id="KW-0732">Signal</keyword>
<evidence type="ECO:0000256" key="6">
    <source>
        <dbReference type="SAM" id="MobiDB-lite"/>
    </source>
</evidence>
<dbReference type="InterPro" id="IPR036179">
    <property type="entry name" value="Ig-like_dom_sf"/>
</dbReference>
<dbReference type="SMART" id="SM00409">
    <property type="entry name" value="IG"/>
    <property type="match status" value="3"/>
</dbReference>
<dbReference type="Pfam" id="PF13927">
    <property type="entry name" value="Ig_3"/>
    <property type="match status" value="1"/>
</dbReference>
<feature type="chain" id="PRO_5033034630" description="Ig-like domain-containing protein" evidence="8">
    <location>
        <begin position="17"/>
        <end position="508"/>
    </location>
</feature>
<dbReference type="EMBL" id="CAJNOC010000903">
    <property type="protein sequence ID" value="CAF0815393.1"/>
    <property type="molecule type" value="Genomic_DNA"/>
</dbReference>
<keyword evidence="7" id="KW-0812">Transmembrane</keyword>
<organism evidence="10 11">
    <name type="scientific">Brachionus calyciflorus</name>
    <dbReference type="NCBI Taxonomy" id="104777"/>
    <lineage>
        <taxon>Eukaryota</taxon>
        <taxon>Metazoa</taxon>
        <taxon>Spiralia</taxon>
        <taxon>Gnathifera</taxon>
        <taxon>Rotifera</taxon>
        <taxon>Eurotatoria</taxon>
        <taxon>Monogononta</taxon>
        <taxon>Pseudotrocha</taxon>
        <taxon>Ploima</taxon>
        <taxon>Brachionidae</taxon>
        <taxon>Brachionus</taxon>
    </lineage>
</organism>
<evidence type="ECO:0000256" key="8">
    <source>
        <dbReference type="SAM" id="SignalP"/>
    </source>
</evidence>
<reference evidence="10" key="1">
    <citation type="submission" date="2021-02" db="EMBL/GenBank/DDBJ databases">
        <authorList>
            <person name="Nowell W R."/>
        </authorList>
    </citation>
    <scope>NUCLEOTIDE SEQUENCE</scope>
    <source>
        <strain evidence="10">Ploen Becks lab</strain>
    </source>
</reference>
<comment type="subcellular location">
    <subcellularLocation>
        <location evidence="1">Membrane</location>
        <topology evidence="1">Single-pass type I membrane protein</topology>
    </subcellularLocation>
</comment>
<dbReference type="GO" id="GO:0050839">
    <property type="term" value="F:cell adhesion molecule binding"/>
    <property type="evidence" value="ECO:0007669"/>
    <property type="project" value="TreeGrafter"/>
</dbReference>
<evidence type="ECO:0000256" key="1">
    <source>
        <dbReference type="ARBA" id="ARBA00004479"/>
    </source>
</evidence>
<keyword evidence="3" id="KW-1015">Disulfide bond</keyword>
<evidence type="ECO:0000256" key="3">
    <source>
        <dbReference type="ARBA" id="ARBA00023157"/>
    </source>
</evidence>
<dbReference type="GO" id="GO:0005886">
    <property type="term" value="C:plasma membrane"/>
    <property type="evidence" value="ECO:0007669"/>
    <property type="project" value="TreeGrafter"/>
</dbReference>
<evidence type="ECO:0000256" key="5">
    <source>
        <dbReference type="ARBA" id="ARBA00023319"/>
    </source>
</evidence>
<keyword evidence="2 7" id="KW-0472">Membrane</keyword>
<keyword evidence="11" id="KW-1185">Reference proteome</keyword>
<feature type="compositionally biased region" description="Polar residues" evidence="6">
    <location>
        <begin position="499"/>
        <end position="508"/>
    </location>
</feature>
<keyword evidence="7" id="KW-1133">Transmembrane helix</keyword>
<dbReference type="Gene3D" id="2.60.40.10">
    <property type="entry name" value="Immunoglobulins"/>
    <property type="match status" value="2"/>
</dbReference>
<dbReference type="PANTHER" id="PTHR11640:SF31">
    <property type="entry name" value="IRREGULAR CHIASM C-ROUGHEST PROTEIN-RELATED"/>
    <property type="match status" value="1"/>
</dbReference>
<dbReference type="SMART" id="SM00408">
    <property type="entry name" value="IGc2"/>
    <property type="match status" value="2"/>
</dbReference>
<evidence type="ECO:0000256" key="7">
    <source>
        <dbReference type="SAM" id="Phobius"/>
    </source>
</evidence>
<evidence type="ECO:0000256" key="2">
    <source>
        <dbReference type="ARBA" id="ARBA00023136"/>
    </source>
</evidence>
<feature type="region of interest" description="Disordered" evidence="6">
    <location>
        <begin position="486"/>
        <end position="508"/>
    </location>
</feature>
<dbReference type="CDD" id="cd00096">
    <property type="entry name" value="Ig"/>
    <property type="match status" value="1"/>
</dbReference>
<feature type="domain" description="Ig-like" evidence="9">
    <location>
        <begin position="342"/>
        <end position="436"/>
    </location>
</feature>
<feature type="compositionally biased region" description="Low complexity" evidence="6">
    <location>
        <begin position="486"/>
        <end position="498"/>
    </location>
</feature>
<dbReference type="PANTHER" id="PTHR11640">
    <property type="entry name" value="NEPHRIN"/>
    <property type="match status" value="1"/>
</dbReference>
<dbReference type="InterPro" id="IPR013783">
    <property type="entry name" value="Ig-like_fold"/>
</dbReference>
<dbReference type="InterPro" id="IPR003599">
    <property type="entry name" value="Ig_sub"/>
</dbReference>
<name>A0A813TS41_9BILA</name>
<dbReference type="Proteomes" id="UP000663879">
    <property type="component" value="Unassembled WGS sequence"/>
</dbReference>